<comment type="caution">
    <text evidence="1">The sequence shown here is derived from an EMBL/GenBank/DDBJ whole genome shotgun (WGS) entry which is preliminary data.</text>
</comment>
<keyword evidence="2" id="KW-1185">Reference proteome</keyword>
<gene>
    <name evidence="1" type="ORF">PI95_006060</name>
</gene>
<name>A0A846H4J8_9CYAN</name>
<proteinExistence type="predicted"/>
<protein>
    <submittedName>
        <fullName evidence="1">Uncharacterized protein</fullName>
    </submittedName>
</protein>
<evidence type="ECO:0000313" key="1">
    <source>
        <dbReference type="EMBL" id="NEU72145.1"/>
    </source>
</evidence>
<dbReference type="RefSeq" id="WP_039753590.1">
    <property type="nucleotide sequence ID" value="NZ_JTCM02000007.1"/>
</dbReference>
<dbReference type="AlphaFoldDB" id="A0A846H4J8"/>
<organism evidence="1 2">
    <name type="scientific">Hassallia byssoidea VB512170</name>
    <dbReference type="NCBI Taxonomy" id="1304833"/>
    <lineage>
        <taxon>Bacteria</taxon>
        <taxon>Bacillati</taxon>
        <taxon>Cyanobacteriota</taxon>
        <taxon>Cyanophyceae</taxon>
        <taxon>Nostocales</taxon>
        <taxon>Tolypothrichaceae</taxon>
        <taxon>Hassallia</taxon>
    </lineage>
</organism>
<dbReference type="EMBL" id="JTCM02000007">
    <property type="protein sequence ID" value="NEU72145.1"/>
    <property type="molecule type" value="Genomic_DNA"/>
</dbReference>
<evidence type="ECO:0000313" key="2">
    <source>
        <dbReference type="Proteomes" id="UP000031549"/>
    </source>
</evidence>
<dbReference type="Proteomes" id="UP000031549">
    <property type="component" value="Unassembled WGS sequence"/>
</dbReference>
<reference evidence="1 2" key="1">
    <citation type="journal article" date="2015" name="Genome Announc.">
        <title>Draft Genome Sequence of Cyanobacterium Hassallia byssoidea Strain VB512170, Isolated from Monuments in India.</title>
        <authorList>
            <person name="Singh D."/>
            <person name="Chandrababunaidu M.M."/>
            <person name="Panda A."/>
            <person name="Sen D."/>
            <person name="Bhattacharyya S."/>
            <person name="Adhikary S.P."/>
            <person name="Tripathy S."/>
        </authorList>
    </citation>
    <scope>NUCLEOTIDE SEQUENCE [LARGE SCALE GENOMIC DNA]</scope>
    <source>
        <strain evidence="1 2">VB512170</strain>
    </source>
</reference>
<accession>A0A846H4J8</accession>
<sequence length="72" mass="7769">MSRITISDLAIDSNSFINEVAETEAASVNGGFDKQAAFGLLVGILSSYEKFATAFLKTSDKVVDFLIDYLAK</sequence>